<proteinExistence type="predicted"/>
<gene>
    <name evidence="2" type="ORF">JR316_006310</name>
</gene>
<reference evidence="2" key="1">
    <citation type="submission" date="2021-02" db="EMBL/GenBank/DDBJ databases">
        <title>Psilocybe cubensis genome.</title>
        <authorList>
            <person name="Mckernan K.J."/>
            <person name="Crawford S."/>
            <person name="Trippe A."/>
            <person name="Kane L.T."/>
            <person name="Mclaughlin S."/>
        </authorList>
    </citation>
    <scope>NUCLEOTIDE SEQUENCE [LARGE SCALE GENOMIC DNA]</scope>
    <source>
        <strain evidence="2">MGC-MH-2018</strain>
    </source>
</reference>
<feature type="region of interest" description="Disordered" evidence="1">
    <location>
        <begin position="499"/>
        <end position="531"/>
    </location>
</feature>
<dbReference type="AlphaFoldDB" id="A0A8H7XXU4"/>
<organism evidence="2">
    <name type="scientific">Psilocybe cubensis</name>
    <name type="common">Psychedelic mushroom</name>
    <name type="synonym">Stropharia cubensis</name>
    <dbReference type="NCBI Taxonomy" id="181762"/>
    <lineage>
        <taxon>Eukaryota</taxon>
        <taxon>Fungi</taxon>
        <taxon>Dikarya</taxon>
        <taxon>Basidiomycota</taxon>
        <taxon>Agaricomycotina</taxon>
        <taxon>Agaricomycetes</taxon>
        <taxon>Agaricomycetidae</taxon>
        <taxon>Agaricales</taxon>
        <taxon>Agaricineae</taxon>
        <taxon>Strophariaceae</taxon>
        <taxon>Psilocybe</taxon>
    </lineage>
</organism>
<evidence type="ECO:0008006" key="3">
    <source>
        <dbReference type="Google" id="ProtNLM"/>
    </source>
</evidence>
<protein>
    <recommendedName>
        <fullName evidence="3">F-box domain-containing protein</fullName>
    </recommendedName>
</protein>
<sequence>MSEQSLHPAEASTNLRMAPFLGLNEDETKLVYLCPDEEILPTTKRLDKPQPPSTIAHPTHSMYRSAKDILDSRRYNEIFDLTAQLPVDICTTIYKLVLPTAPEHDSFYDIHQEMYLKLYRTTLLKLATVCHRWRLIIIRTRWLWNLVPLVFTANNLGSATALAKLWLSRTGRLPLSINIYIPHDPEIDWTAKDNEKISEFRKFSDVINACSDRWNCLDLRVPGALLSNFVGRPKKLEMICVGSTTPEPYYNDYVALATKTNDEEKPTPTILVISRVQFEAIDASWAKLTRVTGRHISMFDIFDILEQATRLEFFELECVICDNYSIQNAWATTITHQHLRFLKIIDVRTSALKWLCADNLITFPCLNMLHINVQRGDFLPTFYDFLHRSGGNVQHMTFIAPLSDKVLFSMLSNLPCLLHLDLGATLFSERGFTAERILTHLLQHHERYIKAFKSATGELLGVCVPEVPLFVPVLKHIRYRTMVQEEYIRICNLVEGLEEGSQEEPAEKGPGMGTAMQGTLQGGAGPSDAIDHPELEDGVSVVYLELSSSLGIEVVYDDPSVETIGEKIAGMMVEVPAKDQAKEGSF</sequence>
<accession>A0A8H7XXU4</accession>
<dbReference type="OrthoDB" id="2837156at2759"/>
<name>A0A8H7XXU4_PSICU</name>
<comment type="caution">
    <text evidence="2">The sequence shown here is derived from an EMBL/GenBank/DDBJ whole genome shotgun (WGS) entry which is preliminary data.</text>
</comment>
<evidence type="ECO:0000313" key="2">
    <source>
        <dbReference type="EMBL" id="KAG5169751.1"/>
    </source>
</evidence>
<dbReference type="EMBL" id="JAFIQS010000005">
    <property type="protein sequence ID" value="KAG5169751.1"/>
    <property type="molecule type" value="Genomic_DNA"/>
</dbReference>
<evidence type="ECO:0000256" key="1">
    <source>
        <dbReference type="SAM" id="MobiDB-lite"/>
    </source>
</evidence>